<dbReference type="Proteomes" id="UP000248146">
    <property type="component" value="Unassembled WGS sequence"/>
</dbReference>
<evidence type="ECO:0000313" key="2">
    <source>
        <dbReference type="Proteomes" id="UP000248146"/>
    </source>
</evidence>
<organism evidence="1 2">
    <name type="scientific">Aquipseudomonas alcaligenes</name>
    <name type="common">Pseudomonas alcaligenes</name>
    <dbReference type="NCBI Taxonomy" id="43263"/>
    <lineage>
        <taxon>Bacteria</taxon>
        <taxon>Pseudomonadati</taxon>
        <taxon>Pseudomonadota</taxon>
        <taxon>Gammaproteobacteria</taxon>
        <taxon>Pseudomonadales</taxon>
        <taxon>Pseudomonadaceae</taxon>
        <taxon>Aquipseudomonas</taxon>
    </lineage>
</organism>
<reference evidence="1 2" key="1">
    <citation type="submission" date="2018-06" db="EMBL/GenBank/DDBJ databases">
        <title>Pseudomonas diversity within urban Lake Michigan freshwaters.</title>
        <authorList>
            <person name="Batrich M."/>
            <person name="Hatzopoulos T."/>
            <person name="Putonti C."/>
        </authorList>
    </citation>
    <scope>NUCLEOTIDE SEQUENCE [LARGE SCALE GENOMIC DNA]</scope>
    <source>
        <strain evidence="1 2">MB-090714</strain>
    </source>
</reference>
<protein>
    <submittedName>
        <fullName evidence="1">Uncharacterized protein</fullName>
    </submittedName>
</protein>
<name>A0A2V4KF38_AQUAC</name>
<sequence>MVEEAREILIQTQIKSHLLHFNLHQASQFQHFKSDYGNSIDYLDDAIAAGHIKPIPKDQFADPSALRWEMGKVPPPANTNFEPTFVLFIASSNPKDQALISRVIEKMSFDDDEIELVP</sequence>
<gene>
    <name evidence="1" type="ORF">DMO17_18635</name>
</gene>
<comment type="caution">
    <text evidence="1">The sequence shown here is derived from an EMBL/GenBank/DDBJ whole genome shotgun (WGS) entry which is preliminary data.</text>
</comment>
<accession>A0A2V4KF38</accession>
<dbReference type="EMBL" id="QJRX01000011">
    <property type="protein sequence ID" value="PYC20215.1"/>
    <property type="molecule type" value="Genomic_DNA"/>
</dbReference>
<dbReference type="AlphaFoldDB" id="A0A2V4KF38"/>
<evidence type="ECO:0000313" key="1">
    <source>
        <dbReference type="EMBL" id="PYC20215.1"/>
    </source>
</evidence>
<proteinExistence type="predicted"/>